<keyword evidence="3" id="KW-0804">Transcription</keyword>
<dbReference type="STRING" id="870908.SAMN04488044_2652"/>
<evidence type="ECO:0000256" key="3">
    <source>
        <dbReference type="ARBA" id="ARBA00023163"/>
    </source>
</evidence>
<dbReference type="Pfam" id="PF13545">
    <property type="entry name" value="HTH_Crp_2"/>
    <property type="match status" value="1"/>
</dbReference>
<dbReference type="GO" id="GO:0005829">
    <property type="term" value="C:cytosol"/>
    <property type="evidence" value="ECO:0007669"/>
    <property type="project" value="TreeGrafter"/>
</dbReference>
<evidence type="ECO:0000259" key="4">
    <source>
        <dbReference type="PROSITE" id="PS50042"/>
    </source>
</evidence>
<keyword evidence="1" id="KW-0805">Transcription regulation</keyword>
<dbReference type="Gene3D" id="1.10.10.10">
    <property type="entry name" value="Winged helix-like DNA-binding domain superfamily/Winged helix DNA-binding domain"/>
    <property type="match status" value="1"/>
</dbReference>
<dbReference type="SMART" id="SM00419">
    <property type="entry name" value="HTH_CRP"/>
    <property type="match status" value="1"/>
</dbReference>
<keyword evidence="6" id="KW-0418">Kinase</keyword>
<gene>
    <name evidence="6" type="ORF">SAMN04488044_2652</name>
</gene>
<dbReference type="Proteomes" id="UP000184211">
    <property type="component" value="Unassembled WGS sequence"/>
</dbReference>
<sequence length="246" mass="27655">MTARMTDLTHRKTLPRLDESLLTYLTPFSKLEKREIRSILDQATSRRYDEGVSIFDEGAPAERFFMLLDGYVRVVRVTPTGEQVTALHIPAGQLLGIAKAIGRETYPATAVTATESIVLSWPTRLWDGFVADYDGFATETYKTVGDRMGEIHNRVMEMATQQVEQRVANALLRLINQTGRKVSDGIEIDFPITRQDLSELTATTLHTASRLLSAWEKQGLVQSKRKRIKVLDPHALVVISQPKSDL</sequence>
<evidence type="ECO:0000313" key="6">
    <source>
        <dbReference type="EMBL" id="SHH48629.1"/>
    </source>
</evidence>
<evidence type="ECO:0000256" key="1">
    <source>
        <dbReference type="ARBA" id="ARBA00023015"/>
    </source>
</evidence>
<reference evidence="7" key="1">
    <citation type="submission" date="2016-11" db="EMBL/GenBank/DDBJ databases">
        <authorList>
            <person name="Varghese N."/>
            <person name="Submissions S."/>
        </authorList>
    </citation>
    <scope>NUCLEOTIDE SEQUENCE [LARGE SCALE GENOMIC DNA]</scope>
    <source>
        <strain evidence="7">DSM 28223</strain>
    </source>
</reference>
<dbReference type="Gene3D" id="2.60.120.10">
    <property type="entry name" value="Jelly Rolls"/>
    <property type="match status" value="1"/>
</dbReference>
<dbReference type="InterPro" id="IPR012318">
    <property type="entry name" value="HTH_CRP"/>
</dbReference>
<dbReference type="AlphaFoldDB" id="A0A1M5TD35"/>
<dbReference type="InterPro" id="IPR050397">
    <property type="entry name" value="Env_Response_Regulators"/>
</dbReference>
<dbReference type="InterPro" id="IPR036390">
    <property type="entry name" value="WH_DNA-bd_sf"/>
</dbReference>
<name>A0A1M5TD35_9RHOB</name>
<dbReference type="PANTHER" id="PTHR24567">
    <property type="entry name" value="CRP FAMILY TRANSCRIPTIONAL REGULATORY PROTEIN"/>
    <property type="match status" value="1"/>
</dbReference>
<protein>
    <submittedName>
        <fullName evidence="6">cAMP-binding domain of CRP or a regulatory subunit of cAMP-dependent protein kinases</fullName>
    </submittedName>
</protein>
<dbReference type="PROSITE" id="PS51063">
    <property type="entry name" value="HTH_CRP_2"/>
    <property type="match status" value="1"/>
</dbReference>
<feature type="domain" description="HTH crp-type" evidence="5">
    <location>
        <begin position="161"/>
        <end position="234"/>
    </location>
</feature>
<proteinExistence type="predicted"/>
<accession>A0A1M5TD35</accession>
<keyword evidence="6" id="KW-0808">Transferase</keyword>
<dbReference type="InterPro" id="IPR036388">
    <property type="entry name" value="WH-like_DNA-bd_sf"/>
</dbReference>
<keyword evidence="7" id="KW-1185">Reference proteome</keyword>
<dbReference type="GO" id="GO:0016301">
    <property type="term" value="F:kinase activity"/>
    <property type="evidence" value="ECO:0007669"/>
    <property type="project" value="UniProtKB-KW"/>
</dbReference>
<dbReference type="CDD" id="cd00038">
    <property type="entry name" value="CAP_ED"/>
    <property type="match status" value="1"/>
</dbReference>
<dbReference type="Pfam" id="PF00027">
    <property type="entry name" value="cNMP_binding"/>
    <property type="match status" value="1"/>
</dbReference>
<evidence type="ECO:0000313" key="7">
    <source>
        <dbReference type="Proteomes" id="UP000184211"/>
    </source>
</evidence>
<dbReference type="InterPro" id="IPR000595">
    <property type="entry name" value="cNMP-bd_dom"/>
</dbReference>
<feature type="domain" description="Cyclic nucleotide-binding" evidence="4">
    <location>
        <begin position="27"/>
        <end position="115"/>
    </location>
</feature>
<keyword evidence="2" id="KW-0238">DNA-binding</keyword>
<dbReference type="EMBL" id="FQWM01000005">
    <property type="protein sequence ID" value="SHH48629.1"/>
    <property type="molecule type" value="Genomic_DNA"/>
</dbReference>
<dbReference type="InterPro" id="IPR018490">
    <property type="entry name" value="cNMP-bd_dom_sf"/>
</dbReference>
<dbReference type="GO" id="GO:0003677">
    <property type="term" value="F:DNA binding"/>
    <property type="evidence" value="ECO:0007669"/>
    <property type="project" value="UniProtKB-KW"/>
</dbReference>
<dbReference type="InterPro" id="IPR014710">
    <property type="entry name" value="RmlC-like_jellyroll"/>
</dbReference>
<dbReference type="PANTHER" id="PTHR24567:SF28">
    <property type="entry name" value="LISTERIOLYSIN REGULATORY PROTEIN"/>
    <property type="match status" value="1"/>
</dbReference>
<evidence type="ECO:0000259" key="5">
    <source>
        <dbReference type="PROSITE" id="PS51063"/>
    </source>
</evidence>
<dbReference type="SUPFAM" id="SSF51206">
    <property type="entry name" value="cAMP-binding domain-like"/>
    <property type="match status" value="1"/>
</dbReference>
<dbReference type="GO" id="GO:0003700">
    <property type="term" value="F:DNA-binding transcription factor activity"/>
    <property type="evidence" value="ECO:0007669"/>
    <property type="project" value="TreeGrafter"/>
</dbReference>
<evidence type="ECO:0000256" key="2">
    <source>
        <dbReference type="ARBA" id="ARBA00023125"/>
    </source>
</evidence>
<dbReference type="SMART" id="SM00100">
    <property type="entry name" value="cNMP"/>
    <property type="match status" value="1"/>
</dbReference>
<dbReference type="CDD" id="cd00092">
    <property type="entry name" value="HTH_CRP"/>
    <property type="match status" value="1"/>
</dbReference>
<organism evidence="6 7">
    <name type="scientific">Cognatishimia maritima</name>
    <dbReference type="NCBI Taxonomy" id="870908"/>
    <lineage>
        <taxon>Bacteria</taxon>
        <taxon>Pseudomonadati</taxon>
        <taxon>Pseudomonadota</taxon>
        <taxon>Alphaproteobacteria</taxon>
        <taxon>Rhodobacterales</taxon>
        <taxon>Paracoccaceae</taxon>
        <taxon>Cognatishimia</taxon>
    </lineage>
</organism>
<dbReference type="PROSITE" id="PS50042">
    <property type="entry name" value="CNMP_BINDING_3"/>
    <property type="match status" value="1"/>
</dbReference>
<dbReference type="SUPFAM" id="SSF46785">
    <property type="entry name" value="Winged helix' DNA-binding domain"/>
    <property type="match status" value="1"/>
</dbReference>